<dbReference type="SUPFAM" id="SSF53448">
    <property type="entry name" value="Nucleotide-diphospho-sugar transferases"/>
    <property type="match status" value="1"/>
</dbReference>
<keyword evidence="3" id="KW-1185">Reference proteome</keyword>
<organism evidence="2 3">
    <name type="scientific">Rhodococcoides kyotonense</name>
    <dbReference type="NCBI Taxonomy" id="398843"/>
    <lineage>
        <taxon>Bacteria</taxon>
        <taxon>Bacillati</taxon>
        <taxon>Actinomycetota</taxon>
        <taxon>Actinomycetes</taxon>
        <taxon>Mycobacteriales</taxon>
        <taxon>Nocardiaceae</taxon>
        <taxon>Rhodococcoides</taxon>
    </lineage>
</organism>
<name>A0A177Y6N3_9NOCA</name>
<dbReference type="Pfam" id="PF00535">
    <property type="entry name" value="Glycos_transf_2"/>
    <property type="match status" value="1"/>
</dbReference>
<dbReference type="EMBL" id="LVHI01000041">
    <property type="protein sequence ID" value="OAK51060.1"/>
    <property type="molecule type" value="Genomic_DNA"/>
</dbReference>
<proteinExistence type="predicted"/>
<evidence type="ECO:0000313" key="2">
    <source>
        <dbReference type="EMBL" id="OAK51060.1"/>
    </source>
</evidence>
<accession>A0A177Y6N3</accession>
<dbReference type="InterPro" id="IPR001173">
    <property type="entry name" value="Glyco_trans_2-like"/>
</dbReference>
<dbReference type="GO" id="GO:0016740">
    <property type="term" value="F:transferase activity"/>
    <property type="evidence" value="ECO:0007669"/>
    <property type="project" value="UniProtKB-KW"/>
</dbReference>
<dbReference type="RefSeq" id="WP_068432393.1">
    <property type="nucleotide sequence ID" value="NZ_LVHI01000041.1"/>
</dbReference>
<comment type="caution">
    <text evidence="2">The sequence shown here is derived from an EMBL/GenBank/DDBJ whole genome shotgun (WGS) entry which is preliminary data.</text>
</comment>
<reference evidence="2 3" key="1">
    <citation type="submission" date="2016-03" db="EMBL/GenBank/DDBJ databases">
        <title>Genome sequence of Rhodococcus kyotonensis KB10.</title>
        <authorList>
            <person name="Jeong H."/>
            <person name="Hong C.E."/>
            <person name="Jo S.H."/>
            <person name="Park J.M."/>
        </authorList>
    </citation>
    <scope>NUCLEOTIDE SEQUENCE [LARGE SCALE GENOMIC DNA]</scope>
    <source>
        <strain evidence="2 3">KB10</strain>
    </source>
</reference>
<dbReference type="PANTHER" id="PTHR43646:SF6">
    <property type="entry name" value="PRE-MYCOFACTOCIN GLYCOSYLTRANSFERASE"/>
    <property type="match status" value="1"/>
</dbReference>
<dbReference type="PANTHER" id="PTHR43646">
    <property type="entry name" value="GLYCOSYLTRANSFERASE"/>
    <property type="match status" value="1"/>
</dbReference>
<keyword evidence="2" id="KW-0808">Transferase</keyword>
<feature type="domain" description="Glycosyltransferase 2-like" evidence="1">
    <location>
        <begin position="85"/>
        <end position="244"/>
    </location>
</feature>
<evidence type="ECO:0000313" key="3">
    <source>
        <dbReference type="Proteomes" id="UP000077519"/>
    </source>
</evidence>
<dbReference type="Proteomes" id="UP000077519">
    <property type="component" value="Unassembled WGS sequence"/>
</dbReference>
<dbReference type="AlphaFoldDB" id="A0A177Y6N3"/>
<dbReference type="NCBIfam" id="TIGR03965">
    <property type="entry name" value="mycofact_glyco"/>
    <property type="match status" value="1"/>
</dbReference>
<dbReference type="InterPro" id="IPR029044">
    <property type="entry name" value="Nucleotide-diphossugar_trans"/>
</dbReference>
<gene>
    <name evidence="2" type="ORF">A3K89_14385</name>
</gene>
<sequence>MGQGRLPDGFGVRVDPRVRTYSDGRVLIGGSPTRMLKLAPTAAAMIGDGFLEVTDSQSALVARKLLDSGVANPRPMSIPSPRDVTVVVPLKNNAAGLGRLLPALHGLNVIVVDDGSDVPVKPPAMEWSVGGVTVLRHETSRGPAAARNTGLRSATTDFVAFLDSDVVPRKGWLEVMLGHFSDPAVALVAPRIVALEPEGNALARYEHARSSLDLGRREAAVQAGSSVSYVPSAAMLIRRRVVEECNGFDESMHVAEDVDLCWRLQEAGWRLRYEPVANVAHDHRVTFGRWFGRKLFYGTGASPLADRHPGMVPPIAMSPWTLVACLLAASLTKIGVIGALATLAVTIGRLRKMFVGLDQPTRIAAILATEGFVAGLWQLASALCRHYWPITLLAVLLSSRIRKIALGLAVAEAVADWYKHRELGGLDPIRYAFFKRMDDVAYGAGLWRGAVESRSFGALTPRMDS</sequence>
<dbReference type="InterPro" id="IPR023981">
    <property type="entry name" value="MftF"/>
</dbReference>
<dbReference type="Gene3D" id="3.90.550.10">
    <property type="entry name" value="Spore Coat Polysaccharide Biosynthesis Protein SpsA, Chain A"/>
    <property type="match status" value="1"/>
</dbReference>
<protein>
    <submittedName>
        <fullName evidence="2">Mycofactocin system glycosyltransferase</fullName>
    </submittedName>
</protein>
<evidence type="ECO:0000259" key="1">
    <source>
        <dbReference type="Pfam" id="PF00535"/>
    </source>
</evidence>